<feature type="non-terminal residue" evidence="2">
    <location>
        <position position="97"/>
    </location>
</feature>
<sequence length="97" mass="10720">MPEHKGTVVAKSEYGIKFSEDGPWFNWAREDKQGTPFHDVSKGDSVRMEYGSYDKKDGSKGYNVYVIENLTHGFAQPGAFPPDEGFPGDEAGTPFPS</sequence>
<protein>
    <submittedName>
        <fullName evidence="2">Uncharacterized protein</fullName>
    </submittedName>
</protein>
<feature type="region of interest" description="Disordered" evidence="1">
    <location>
        <begin position="76"/>
        <end position="97"/>
    </location>
</feature>
<organism evidence="2">
    <name type="scientific">marine sediment metagenome</name>
    <dbReference type="NCBI Taxonomy" id="412755"/>
    <lineage>
        <taxon>unclassified sequences</taxon>
        <taxon>metagenomes</taxon>
        <taxon>ecological metagenomes</taxon>
    </lineage>
</organism>
<accession>A0A0F8XH65</accession>
<gene>
    <name evidence="2" type="ORF">LCGC14_2943730</name>
</gene>
<name>A0A0F8XH65_9ZZZZ</name>
<proteinExistence type="predicted"/>
<dbReference type="AlphaFoldDB" id="A0A0F8XH65"/>
<reference evidence="2" key="1">
    <citation type="journal article" date="2015" name="Nature">
        <title>Complex archaea that bridge the gap between prokaryotes and eukaryotes.</title>
        <authorList>
            <person name="Spang A."/>
            <person name="Saw J.H."/>
            <person name="Jorgensen S.L."/>
            <person name="Zaremba-Niedzwiedzka K."/>
            <person name="Martijn J."/>
            <person name="Lind A.E."/>
            <person name="van Eijk R."/>
            <person name="Schleper C."/>
            <person name="Guy L."/>
            <person name="Ettema T.J."/>
        </authorList>
    </citation>
    <scope>NUCLEOTIDE SEQUENCE</scope>
</reference>
<evidence type="ECO:0000313" key="2">
    <source>
        <dbReference type="EMBL" id="KKK68472.1"/>
    </source>
</evidence>
<comment type="caution">
    <text evidence="2">The sequence shown here is derived from an EMBL/GenBank/DDBJ whole genome shotgun (WGS) entry which is preliminary data.</text>
</comment>
<evidence type="ECO:0000256" key="1">
    <source>
        <dbReference type="SAM" id="MobiDB-lite"/>
    </source>
</evidence>
<dbReference type="EMBL" id="LAZR01059117">
    <property type="protein sequence ID" value="KKK68472.1"/>
    <property type="molecule type" value="Genomic_DNA"/>
</dbReference>